<name>A0A8J5TI61_ZIZPA</name>
<feature type="region of interest" description="Disordered" evidence="1">
    <location>
        <begin position="70"/>
        <end position="98"/>
    </location>
</feature>
<proteinExistence type="predicted"/>
<comment type="caution">
    <text evidence="2">The sequence shown here is derived from an EMBL/GenBank/DDBJ whole genome shotgun (WGS) entry which is preliminary data.</text>
</comment>
<sequence>MEDIYESSMGVALVLLVTTGARAEVPMGFLITGRVYCEYAITTELASRPTPPPASHNDGVVPVGGKLRAASSEELHSGRGGSELRTAGGSTPGEVALGGGRLRFGWREAADDGGSAPVGGRLCSGRGVSHSGQREALLQVAGGCGW</sequence>
<accession>A0A8J5TI61</accession>
<reference evidence="2" key="2">
    <citation type="submission" date="2021-02" db="EMBL/GenBank/DDBJ databases">
        <authorList>
            <person name="Kimball J.A."/>
            <person name="Haas M.W."/>
            <person name="Macchietto M."/>
            <person name="Kono T."/>
            <person name="Duquette J."/>
            <person name="Shao M."/>
        </authorList>
    </citation>
    <scope>NUCLEOTIDE SEQUENCE</scope>
    <source>
        <tissue evidence="2">Fresh leaf tissue</tissue>
    </source>
</reference>
<dbReference type="EMBL" id="JAAALK010000085">
    <property type="protein sequence ID" value="KAG8083514.1"/>
    <property type="molecule type" value="Genomic_DNA"/>
</dbReference>
<evidence type="ECO:0000256" key="1">
    <source>
        <dbReference type="SAM" id="MobiDB-lite"/>
    </source>
</evidence>
<dbReference type="Proteomes" id="UP000729402">
    <property type="component" value="Unassembled WGS sequence"/>
</dbReference>
<keyword evidence="3" id="KW-1185">Reference proteome</keyword>
<gene>
    <name evidence="2" type="ORF">GUJ93_ZPchr0015g6806</name>
</gene>
<organism evidence="2 3">
    <name type="scientific">Zizania palustris</name>
    <name type="common">Northern wild rice</name>
    <dbReference type="NCBI Taxonomy" id="103762"/>
    <lineage>
        <taxon>Eukaryota</taxon>
        <taxon>Viridiplantae</taxon>
        <taxon>Streptophyta</taxon>
        <taxon>Embryophyta</taxon>
        <taxon>Tracheophyta</taxon>
        <taxon>Spermatophyta</taxon>
        <taxon>Magnoliopsida</taxon>
        <taxon>Liliopsida</taxon>
        <taxon>Poales</taxon>
        <taxon>Poaceae</taxon>
        <taxon>BOP clade</taxon>
        <taxon>Oryzoideae</taxon>
        <taxon>Oryzeae</taxon>
        <taxon>Zizaniinae</taxon>
        <taxon>Zizania</taxon>
    </lineage>
</organism>
<dbReference type="AlphaFoldDB" id="A0A8J5TI61"/>
<evidence type="ECO:0000313" key="2">
    <source>
        <dbReference type="EMBL" id="KAG8083514.1"/>
    </source>
</evidence>
<evidence type="ECO:0000313" key="3">
    <source>
        <dbReference type="Proteomes" id="UP000729402"/>
    </source>
</evidence>
<reference evidence="2" key="1">
    <citation type="journal article" date="2021" name="bioRxiv">
        <title>Whole Genome Assembly and Annotation of Northern Wild Rice, Zizania palustris L., Supports a Whole Genome Duplication in the Zizania Genus.</title>
        <authorList>
            <person name="Haas M."/>
            <person name="Kono T."/>
            <person name="Macchietto M."/>
            <person name="Millas R."/>
            <person name="McGilp L."/>
            <person name="Shao M."/>
            <person name="Duquette J."/>
            <person name="Hirsch C.N."/>
            <person name="Kimball J."/>
        </authorList>
    </citation>
    <scope>NUCLEOTIDE SEQUENCE</scope>
    <source>
        <tissue evidence="2">Fresh leaf tissue</tissue>
    </source>
</reference>
<protein>
    <submittedName>
        <fullName evidence="2">Uncharacterized protein</fullName>
    </submittedName>
</protein>